<name>J9AZU1_WUCBA</name>
<dbReference type="AlphaFoldDB" id="J9AZU1"/>
<protein>
    <submittedName>
        <fullName evidence="1">Uncharacterized protein</fullName>
    </submittedName>
</protein>
<organism evidence="1 2">
    <name type="scientific">Wuchereria bancrofti</name>
    <dbReference type="NCBI Taxonomy" id="6293"/>
    <lineage>
        <taxon>Eukaryota</taxon>
        <taxon>Metazoa</taxon>
        <taxon>Ecdysozoa</taxon>
        <taxon>Nematoda</taxon>
        <taxon>Chromadorea</taxon>
        <taxon>Rhabditida</taxon>
        <taxon>Spirurina</taxon>
        <taxon>Spiruromorpha</taxon>
        <taxon>Filarioidea</taxon>
        <taxon>Onchocercidae</taxon>
        <taxon>Wuchereria</taxon>
    </lineage>
</organism>
<proteinExistence type="predicted"/>
<dbReference type="Proteomes" id="UP000004810">
    <property type="component" value="Unassembled WGS sequence"/>
</dbReference>
<feature type="non-terminal residue" evidence="1">
    <location>
        <position position="1"/>
    </location>
</feature>
<dbReference type="EMBL" id="ADBV01004816">
    <property type="protein sequence ID" value="EJW80110.1"/>
    <property type="molecule type" value="Genomic_DNA"/>
</dbReference>
<evidence type="ECO:0000313" key="2">
    <source>
        <dbReference type="Proteomes" id="UP000004810"/>
    </source>
</evidence>
<accession>J9AZU1</accession>
<gene>
    <name evidence="1" type="ORF">WUBG_08982</name>
</gene>
<reference evidence="2" key="1">
    <citation type="submission" date="2012-08" db="EMBL/GenBank/DDBJ databases">
        <title>The Genome Sequence of Wuchereria bancrofti.</title>
        <authorList>
            <person name="Nutman T.B."/>
            <person name="Fink D.L."/>
            <person name="Russ C."/>
            <person name="Young S."/>
            <person name="Zeng Q."/>
            <person name="Koehrsen M."/>
            <person name="Alvarado L."/>
            <person name="Berlin A."/>
            <person name="Chapman S.B."/>
            <person name="Chen Z."/>
            <person name="Freedman E."/>
            <person name="Gellesch M."/>
            <person name="Goldberg J."/>
            <person name="Griggs A."/>
            <person name="Gujja S."/>
            <person name="Heilman E.R."/>
            <person name="Heiman D."/>
            <person name="Hepburn T."/>
            <person name="Howarth C."/>
            <person name="Jen D."/>
            <person name="Larson L."/>
            <person name="Lewis B."/>
            <person name="Mehta T."/>
            <person name="Park D."/>
            <person name="Pearson M."/>
            <person name="Roberts A."/>
            <person name="Saif S."/>
            <person name="Shea T."/>
            <person name="Shenoy N."/>
            <person name="Sisk P."/>
            <person name="Stolte C."/>
            <person name="Sykes S."/>
            <person name="Walk T."/>
            <person name="White J."/>
            <person name="Yandava C."/>
            <person name="Haas B."/>
            <person name="Henn M.R."/>
            <person name="Nusbaum C."/>
            <person name="Birren B."/>
        </authorList>
    </citation>
    <scope>NUCLEOTIDE SEQUENCE [LARGE SCALE GENOMIC DNA]</scope>
    <source>
        <strain evidence="2">NA</strain>
    </source>
</reference>
<evidence type="ECO:0000313" key="1">
    <source>
        <dbReference type="EMBL" id="EJW80110.1"/>
    </source>
</evidence>
<sequence length="80" mass="9009">MKSRLYSLQIEQSFQGFFISITGSMEIIIPHITSIYSGPAKELNMRIMSFNANVSETLSNTTIVKQLILMIPKPLDLDTT</sequence>
<comment type="caution">
    <text evidence="1">The sequence shown here is derived from an EMBL/GenBank/DDBJ whole genome shotgun (WGS) entry which is preliminary data.</text>
</comment>